<evidence type="ECO:0000259" key="2">
    <source>
        <dbReference type="PROSITE" id="PS50887"/>
    </source>
</evidence>
<dbReference type="EMBL" id="QVEV01000002">
    <property type="protein sequence ID" value="RGC18632.1"/>
    <property type="molecule type" value="Genomic_DNA"/>
</dbReference>
<dbReference type="InterPro" id="IPR043128">
    <property type="entry name" value="Rev_trsase/Diguanyl_cyclase"/>
</dbReference>
<dbReference type="InterPro" id="IPR000160">
    <property type="entry name" value="GGDEF_dom"/>
</dbReference>
<feature type="domain" description="GGDEF" evidence="2">
    <location>
        <begin position="423"/>
        <end position="548"/>
    </location>
</feature>
<dbReference type="Pfam" id="PF00990">
    <property type="entry name" value="GGDEF"/>
    <property type="match status" value="2"/>
</dbReference>
<feature type="domain" description="EAL" evidence="1">
    <location>
        <begin position="1018"/>
        <end position="1269"/>
    </location>
</feature>
<dbReference type="InterPro" id="IPR035919">
    <property type="entry name" value="EAL_sf"/>
</dbReference>
<dbReference type="SMART" id="SM00267">
    <property type="entry name" value="GGDEF"/>
    <property type="match status" value="2"/>
</dbReference>
<dbReference type="PROSITE" id="PS50887">
    <property type="entry name" value="GGDEF"/>
    <property type="match status" value="2"/>
</dbReference>
<dbReference type="InterPro" id="IPR001633">
    <property type="entry name" value="EAL_dom"/>
</dbReference>
<dbReference type="Gene3D" id="3.30.70.270">
    <property type="match status" value="2"/>
</dbReference>
<comment type="caution">
    <text evidence="3">The sequence shown here is derived from an EMBL/GenBank/DDBJ whole genome shotgun (WGS) entry which is preliminary data.</text>
</comment>
<dbReference type="Gene3D" id="3.20.20.450">
    <property type="entry name" value="EAL domain"/>
    <property type="match status" value="1"/>
</dbReference>
<dbReference type="CDD" id="cd01949">
    <property type="entry name" value="GGDEF"/>
    <property type="match status" value="2"/>
</dbReference>
<dbReference type="OrthoDB" id="9805474at2"/>
<evidence type="ECO:0000313" key="4">
    <source>
        <dbReference type="Proteomes" id="UP000260025"/>
    </source>
</evidence>
<dbReference type="InterPro" id="IPR029787">
    <property type="entry name" value="Nucleotide_cyclase"/>
</dbReference>
<dbReference type="SUPFAM" id="SSF55073">
    <property type="entry name" value="Nucleotide cyclase"/>
    <property type="match status" value="2"/>
</dbReference>
<dbReference type="RefSeq" id="WP_117441873.1">
    <property type="nucleotide sequence ID" value="NZ_JAJFEN010000021.1"/>
</dbReference>
<reference evidence="3 4" key="1">
    <citation type="submission" date="2018-08" db="EMBL/GenBank/DDBJ databases">
        <title>A genome reference for cultivated species of the human gut microbiota.</title>
        <authorList>
            <person name="Zou Y."/>
            <person name="Xue W."/>
            <person name="Luo G."/>
        </authorList>
    </citation>
    <scope>NUCLEOTIDE SEQUENCE [LARGE SCALE GENOMIC DNA]</scope>
    <source>
        <strain evidence="3 4">OF01-2LB</strain>
    </source>
</reference>
<organism evidence="3 4">
    <name type="scientific">Clostridium innocuum</name>
    <dbReference type="NCBI Taxonomy" id="1522"/>
    <lineage>
        <taxon>Bacteria</taxon>
        <taxon>Bacillati</taxon>
        <taxon>Bacillota</taxon>
        <taxon>Clostridia</taxon>
        <taxon>Eubacteriales</taxon>
        <taxon>Clostridiaceae</taxon>
        <taxon>Clostridium</taxon>
    </lineage>
</organism>
<accession>A0A3E2W476</accession>
<dbReference type="CDD" id="cd01948">
    <property type="entry name" value="EAL"/>
    <property type="match status" value="1"/>
</dbReference>
<dbReference type="Pfam" id="PF00563">
    <property type="entry name" value="EAL"/>
    <property type="match status" value="1"/>
</dbReference>
<dbReference type="PANTHER" id="PTHR44757">
    <property type="entry name" value="DIGUANYLATE CYCLASE DGCP"/>
    <property type="match status" value="1"/>
</dbReference>
<dbReference type="NCBIfam" id="TIGR00254">
    <property type="entry name" value="GGDEF"/>
    <property type="match status" value="2"/>
</dbReference>
<protein>
    <submittedName>
        <fullName evidence="3">EAL domain-containing protein</fullName>
    </submittedName>
</protein>
<dbReference type="Proteomes" id="UP000260025">
    <property type="component" value="Unassembled WGS sequence"/>
</dbReference>
<dbReference type="PROSITE" id="PS50883">
    <property type="entry name" value="EAL"/>
    <property type="match status" value="1"/>
</dbReference>
<feature type="domain" description="GGDEF" evidence="2">
    <location>
        <begin position="893"/>
        <end position="1015"/>
    </location>
</feature>
<dbReference type="SUPFAM" id="SSF141868">
    <property type="entry name" value="EAL domain-like"/>
    <property type="match status" value="1"/>
</dbReference>
<name>A0A3E2W476_CLOIN</name>
<gene>
    <name evidence="3" type="ORF">DXA38_02760</name>
</gene>
<evidence type="ECO:0000259" key="1">
    <source>
        <dbReference type="PROSITE" id="PS50883"/>
    </source>
</evidence>
<dbReference type="SMART" id="SM00052">
    <property type="entry name" value="EAL"/>
    <property type="match status" value="1"/>
</dbReference>
<evidence type="ECO:0000313" key="3">
    <source>
        <dbReference type="EMBL" id="RGC18632.1"/>
    </source>
</evidence>
<dbReference type="PANTHER" id="PTHR44757:SF2">
    <property type="entry name" value="BIOFILM ARCHITECTURE MAINTENANCE PROTEIN MBAA"/>
    <property type="match status" value="1"/>
</dbReference>
<sequence length="1274" mass="149222">MTTQNTIHTIVKGMNWKPIVDVSPLAIYILKKDAGLTLLYGNRSFYEIFHTTKNNFAFKYGNRLSAMIDTQDYIQIQNTSQACFSFVHEISVPHKKQLYTQVQMDETKQLLFAVTMDISLYEHDRSEIQNFHRIVNTTSPYLPMEVFQYNPEKDEIQILVKKKLLTHMPEVLSYPTFEQKLMKQSNVEAEDMRQWKEVWHTALQSNETVIHEKKLEDASWLRLTLIPYHGGKQSVSLIVILEDISGEKNTYQEYLNITQFYHLLLKEKEAYAHVNVTKNSFHTMGGIWDLYNELVDEITYTQLYERFIHKVVMPQDRKDYLELMNPENLLRNYESGNFRLRYEFRRIIEQNKMAWMEIELLLFREPITNDLLALMFLNDIDERKKNNFQLQYESEFDQLTGIYRKNVAENLIYKELSQHPHKHLRAFLIFDMDNFKDINDLYGHKKGDETLAFFSSMLRTVFHKDSIVGRFGGDEFIVFVKKLHAREDLDRALHTLYQQMEARGIMFSTGITLLDQPMMSYEEIFVQADRALYREKKTGKGSFHYYHEQPCAQDDLPREDAALSPSLNFHYTRVMNASEIDSYLGEFGDIAYLVDPDTYDLILGNQSFYDRIGLTKEQCRGMKCYEIMHHRGSPCPFCGKTSWSRDKYYIWKDNNRCLEQDFLIKNKLIPWHDQEVLLAIAIDISNDKSIVDSMESYGTESHILLSAIQHMQEHMDMEGALHSVLDSIVTFFHADSADIWQKPKGDKPYKPSYQWCVTDCRINFTEKDQEGYDSWLRKQQWDAPVNIENPQQMMQQSYAMYQIMQRHLIRNQRWVLLQDQGVEYGCLVINNIAANFRNISFLDSLTVFIVNEMKKRKLIEAMIHANDYDYLTDLLNRNSFVRNCKELQDHSLHSIGVVMANIDHLKEINRVNGTATGDQYIQCFAHLLKQIFTTSDIYRLNGDEFLVLTPNCEKKDVDQKVKECKSKLSHENFTVSFGAVWDDMEKNIAHLMQTAGNIMQFNKRMHYEEMQDAKDMRQRKLLHDLMTGIQHREYVIYLQPKVHMNTHKVVGAEALIRQNHKELGVLAPAEFVPALESNHLIRYIDLFVFEEVCKLLEGWNDDTFRISLNFSRVTLLEDHLLVHLKQVMEQYTFPYQCLEIEITESACTEHSETLYEVIKEISALGLRVSLDDFGISYSNLSILSDVCFDTIKLDKSLIKSLATEKRNHKIVKHMIQMCTDLEMESIAEGIETEYQESILLASGCITGQGYLYGKPVPVDEFRKALLAGMCSDLN</sequence>
<dbReference type="AlphaFoldDB" id="A0A3E2W476"/>
<dbReference type="InterPro" id="IPR052155">
    <property type="entry name" value="Biofilm_reg_signaling"/>
</dbReference>
<proteinExistence type="predicted"/>